<proteinExistence type="predicted"/>
<keyword evidence="3" id="KW-1185">Reference proteome</keyword>
<dbReference type="AlphaFoldDB" id="A0A4Z1G577"/>
<organism evidence="2 3">
    <name type="scientific">Botrytis paeoniae</name>
    <dbReference type="NCBI Taxonomy" id="278948"/>
    <lineage>
        <taxon>Eukaryota</taxon>
        <taxon>Fungi</taxon>
        <taxon>Dikarya</taxon>
        <taxon>Ascomycota</taxon>
        <taxon>Pezizomycotina</taxon>
        <taxon>Leotiomycetes</taxon>
        <taxon>Helotiales</taxon>
        <taxon>Sclerotiniaceae</taxon>
        <taxon>Botrytis</taxon>
    </lineage>
</organism>
<reference evidence="2 3" key="1">
    <citation type="submission" date="2017-12" db="EMBL/GenBank/DDBJ databases">
        <title>Comparative genomics of Botrytis spp.</title>
        <authorList>
            <person name="Valero-Jimenez C.A."/>
            <person name="Tapia P."/>
            <person name="Veloso J."/>
            <person name="Silva-Moreno E."/>
            <person name="Staats M."/>
            <person name="Valdes J.H."/>
            <person name="Van Kan J.A.L."/>
        </authorList>
    </citation>
    <scope>NUCLEOTIDE SEQUENCE [LARGE SCALE GENOMIC DNA]</scope>
    <source>
        <strain evidence="2 3">Bp0003</strain>
    </source>
</reference>
<feature type="region of interest" description="Disordered" evidence="1">
    <location>
        <begin position="75"/>
        <end position="127"/>
    </location>
</feature>
<sequence>MPPYEFNPRISKGRPNHPCNYLPAKKIIDKIMDNLQIEIYQTNQAPQKYGHGSETKDKYALAQCDFMKKLLFNDNERVRKEKEANQKRKDGEKSRKEQDKRLKKYGEPSGGRKEERHGLLDGSSRRH</sequence>
<evidence type="ECO:0000313" key="2">
    <source>
        <dbReference type="EMBL" id="TGO29453.1"/>
    </source>
</evidence>
<gene>
    <name evidence="2" type="ORF">BPAE_0015g00900</name>
</gene>
<name>A0A4Z1G577_9HELO</name>
<protein>
    <submittedName>
        <fullName evidence="2">Uncharacterized protein</fullName>
    </submittedName>
</protein>
<dbReference type="Proteomes" id="UP000297910">
    <property type="component" value="Unassembled WGS sequence"/>
</dbReference>
<evidence type="ECO:0000313" key="3">
    <source>
        <dbReference type="Proteomes" id="UP000297910"/>
    </source>
</evidence>
<feature type="compositionally biased region" description="Basic and acidic residues" evidence="1">
    <location>
        <begin position="75"/>
        <end position="119"/>
    </location>
</feature>
<evidence type="ECO:0000256" key="1">
    <source>
        <dbReference type="SAM" id="MobiDB-lite"/>
    </source>
</evidence>
<accession>A0A4Z1G577</accession>
<dbReference type="EMBL" id="PQXI01000015">
    <property type="protein sequence ID" value="TGO29453.1"/>
    <property type="molecule type" value="Genomic_DNA"/>
</dbReference>
<comment type="caution">
    <text evidence="2">The sequence shown here is derived from an EMBL/GenBank/DDBJ whole genome shotgun (WGS) entry which is preliminary data.</text>
</comment>